<evidence type="ECO:0000259" key="10">
    <source>
        <dbReference type="Pfam" id="PF06136"/>
    </source>
</evidence>
<dbReference type="PANTHER" id="PTHR31083:SF4">
    <property type="entry name" value="PROTEIN SOSEKI 4-RELATED"/>
    <property type="match status" value="1"/>
</dbReference>
<comment type="similarity">
    <text evidence="7">Belongs to the SOSEKI family.</text>
</comment>
<organism evidence="11 12">
    <name type="scientific">Kalanchoe fedtschenkoi</name>
    <name type="common">Lavender scallops</name>
    <name type="synonym">South American air plant</name>
    <dbReference type="NCBI Taxonomy" id="63787"/>
    <lineage>
        <taxon>Eukaryota</taxon>
        <taxon>Viridiplantae</taxon>
        <taxon>Streptophyta</taxon>
        <taxon>Embryophyta</taxon>
        <taxon>Tracheophyta</taxon>
        <taxon>Spermatophyta</taxon>
        <taxon>Magnoliopsida</taxon>
        <taxon>eudicotyledons</taxon>
        <taxon>Gunneridae</taxon>
        <taxon>Pentapetalae</taxon>
        <taxon>Saxifragales</taxon>
        <taxon>Crassulaceae</taxon>
        <taxon>Kalanchoe</taxon>
    </lineage>
</organism>
<keyword evidence="2" id="KW-0217">Developmental protein</keyword>
<dbReference type="InterPro" id="IPR021182">
    <property type="entry name" value="SOK_magnoliopsida"/>
</dbReference>
<dbReference type="PIRSF" id="PIRSF031043">
    <property type="entry name" value="UCP031043"/>
    <property type="match status" value="1"/>
</dbReference>
<comment type="subcellular location">
    <subcellularLocation>
        <location evidence="1">Cell membrane</location>
        <topology evidence="1">Peripheral membrane protein</topology>
        <orientation evidence="1">Cytoplasmic side</orientation>
    </subcellularLocation>
</comment>
<dbReference type="GO" id="GO:0051301">
    <property type="term" value="P:cell division"/>
    <property type="evidence" value="ECO:0007669"/>
    <property type="project" value="UniProtKB-KW"/>
</dbReference>
<feature type="compositionally biased region" description="Polar residues" evidence="9">
    <location>
        <begin position="438"/>
        <end position="459"/>
    </location>
</feature>
<dbReference type="InterPro" id="IPR010369">
    <property type="entry name" value="SOK"/>
</dbReference>
<evidence type="ECO:0000256" key="4">
    <source>
        <dbReference type="ARBA" id="ARBA00022618"/>
    </source>
</evidence>
<name>A0A7N0UBF4_KALFE</name>
<keyword evidence="5" id="KW-0472">Membrane</keyword>
<dbReference type="Gramene" id="Kaladp0058s0640.1.v1.1">
    <property type="protein sequence ID" value="Kaladp0058s0640.1.v1.1"/>
    <property type="gene ID" value="Kaladp0058s0640.v1.1"/>
</dbReference>
<proteinExistence type="inferred from homology"/>
<protein>
    <recommendedName>
        <fullName evidence="10">SOSEKI DIX-like domain-containing protein</fullName>
    </recommendedName>
</protein>
<dbReference type="PANTHER" id="PTHR31083">
    <property type="entry name" value="UPSTREAM OF FLC PROTEIN (DUF966)"/>
    <property type="match status" value="1"/>
</dbReference>
<dbReference type="Proteomes" id="UP000594263">
    <property type="component" value="Unplaced"/>
</dbReference>
<feature type="region of interest" description="Disordered" evidence="9">
    <location>
        <begin position="200"/>
        <end position="245"/>
    </location>
</feature>
<dbReference type="GO" id="GO:0090708">
    <property type="term" value="P:specification of plant organ axis polarity"/>
    <property type="evidence" value="ECO:0007669"/>
    <property type="project" value="UniProtKB-ARBA"/>
</dbReference>
<feature type="region of interest" description="Disordered" evidence="9">
    <location>
        <begin position="404"/>
        <end position="459"/>
    </location>
</feature>
<dbReference type="GO" id="GO:2000067">
    <property type="term" value="P:regulation of root morphogenesis"/>
    <property type="evidence" value="ECO:0007669"/>
    <property type="project" value="UniProtKB-ARBA"/>
</dbReference>
<dbReference type="Pfam" id="PF06136">
    <property type="entry name" value="SOK"/>
    <property type="match status" value="1"/>
</dbReference>
<evidence type="ECO:0000256" key="2">
    <source>
        <dbReference type="ARBA" id="ARBA00022473"/>
    </source>
</evidence>
<evidence type="ECO:0000256" key="3">
    <source>
        <dbReference type="ARBA" id="ARBA00022475"/>
    </source>
</evidence>
<keyword evidence="6" id="KW-0131">Cell cycle</keyword>
<evidence type="ECO:0000313" key="12">
    <source>
        <dbReference type="Proteomes" id="UP000594263"/>
    </source>
</evidence>
<dbReference type="InterPro" id="IPR048351">
    <property type="entry name" value="SOK_DIX"/>
</dbReference>
<evidence type="ECO:0000256" key="8">
    <source>
        <dbReference type="ARBA" id="ARBA00046534"/>
    </source>
</evidence>
<dbReference type="OMA" id="EYHGSEE"/>
<evidence type="ECO:0000313" key="11">
    <source>
        <dbReference type="EnsemblPlants" id="Kaladp0058s0640.1.v1.1"/>
    </source>
</evidence>
<comment type="subunit">
    <text evidence="8">Homodimer. Forms long polymer filaments with other SOKs proteins polymers (e.g. SOK1, SOK2, SOK3 and SOK4) crucial for polar localization and biological activity. Binds to ANGUSTIFOLIA (AN).</text>
</comment>
<sequence length="459" mass="50674">MGDGFRRAEQVLQSSKRWKDAAQTSPERNKVWTEPVGAGSWRMKKVSVVYYLSRNGHLEHPHFMEVPLSCPDGLYLKDVISRLNLLRGRGMASMYSWSSKRSYKNGFVWHDLSDNDYIHPVHGLEYVLKGSEILLADDDNEPGSCAHLGEVVSSGVKKSVQVPISEYESDSSLGVSSRKNQPWSAFHLHEYKVHKAEFDAKSAAADASTQTDDRRRGRRLVAENERENHTVELEGSPPPAESSPETLESLMKADKTLLVVTSGNTAEDMCNGNGNGAATVGGSGESQSGRLKASSVLMQLITCGSFSFRDCGATAVKDHGLSLISHQYSGRMPNGAGVDEEEDNHMEKEVEGLMMENHPRSERVTLEDKEYFSGSVIETQPKEVPSLQRSSSYNADRVSRCQPELAEQQQEMGSVSAKCLPRKPKASLITPTTRKETSNQVFQPSRASNINSVRHVSKA</sequence>
<dbReference type="GO" id="GO:0051302">
    <property type="term" value="P:regulation of cell division"/>
    <property type="evidence" value="ECO:0007669"/>
    <property type="project" value="UniProtKB-ARBA"/>
</dbReference>
<evidence type="ECO:0000256" key="1">
    <source>
        <dbReference type="ARBA" id="ARBA00004413"/>
    </source>
</evidence>
<evidence type="ECO:0000256" key="9">
    <source>
        <dbReference type="SAM" id="MobiDB-lite"/>
    </source>
</evidence>
<dbReference type="GO" id="GO:0051258">
    <property type="term" value="P:protein polymerization"/>
    <property type="evidence" value="ECO:0007669"/>
    <property type="project" value="UniProtKB-ARBA"/>
</dbReference>
<dbReference type="EnsemblPlants" id="Kaladp0058s0640.1.v1.1">
    <property type="protein sequence ID" value="Kaladp0058s0640.1.v1.1"/>
    <property type="gene ID" value="Kaladp0058s0640.v1.1"/>
</dbReference>
<dbReference type="AlphaFoldDB" id="A0A7N0UBF4"/>
<feature type="compositionally biased region" description="Basic and acidic residues" evidence="9">
    <location>
        <begin position="211"/>
        <end position="232"/>
    </location>
</feature>
<reference evidence="11" key="1">
    <citation type="submission" date="2021-01" db="UniProtKB">
        <authorList>
            <consortium name="EnsemblPlants"/>
        </authorList>
    </citation>
    <scope>IDENTIFICATION</scope>
</reference>
<evidence type="ECO:0000256" key="5">
    <source>
        <dbReference type="ARBA" id="ARBA00023136"/>
    </source>
</evidence>
<accession>A0A7N0UBF4</accession>
<keyword evidence="4" id="KW-0132">Cell division</keyword>
<keyword evidence="12" id="KW-1185">Reference proteome</keyword>
<dbReference type="GO" id="GO:0005886">
    <property type="term" value="C:plasma membrane"/>
    <property type="evidence" value="ECO:0007669"/>
    <property type="project" value="UniProtKB-SubCell"/>
</dbReference>
<feature type="domain" description="SOSEKI DIX-like" evidence="10">
    <location>
        <begin position="46"/>
        <end position="134"/>
    </location>
</feature>
<evidence type="ECO:0000256" key="6">
    <source>
        <dbReference type="ARBA" id="ARBA00023306"/>
    </source>
</evidence>
<keyword evidence="3" id="KW-1003">Cell membrane</keyword>
<evidence type="ECO:0000256" key="7">
    <source>
        <dbReference type="ARBA" id="ARBA00024211"/>
    </source>
</evidence>